<dbReference type="PANTHER" id="PTHR36930">
    <property type="entry name" value="METAL-SULFUR CLUSTER BIOSYNTHESIS PROTEINS YUAD-RELATED"/>
    <property type="match status" value="1"/>
</dbReference>
<protein>
    <submittedName>
        <fullName evidence="2">Molybdenum cofactor biosysynthesis protein</fullName>
    </submittedName>
</protein>
<dbReference type="AlphaFoldDB" id="A0A7X1B7F7"/>
<gene>
    <name evidence="2" type="ORF">H5P27_06935</name>
</gene>
<name>A0A7X1B7F7_9BACT</name>
<dbReference type="Pfam" id="PF03473">
    <property type="entry name" value="MOSC"/>
    <property type="match status" value="1"/>
</dbReference>
<dbReference type="Gene3D" id="2.40.33.20">
    <property type="entry name" value="PK beta-barrel domain-like"/>
    <property type="match status" value="1"/>
</dbReference>
<organism evidence="2 3">
    <name type="scientific">Pelagicoccus albus</name>
    <dbReference type="NCBI Taxonomy" id="415222"/>
    <lineage>
        <taxon>Bacteria</taxon>
        <taxon>Pseudomonadati</taxon>
        <taxon>Verrucomicrobiota</taxon>
        <taxon>Opitutia</taxon>
        <taxon>Puniceicoccales</taxon>
        <taxon>Pelagicoccaceae</taxon>
        <taxon>Pelagicoccus</taxon>
    </lineage>
</organism>
<dbReference type="RefSeq" id="WP_185659667.1">
    <property type="nucleotide sequence ID" value="NZ_CAWPOO010000007.1"/>
</dbReference>
<dbReference type="InterPro" id="IPR052716">
    <property type="entry name" value="MOSC_domain"/>
</dbReference>
<dbReference type="Proteomes" id="UP000526501">
    <property type="component" value="Unassembled WGS sequence"/>
</dbReference>
<evidence type="ECO:0000313" key="2">
    <source>
        <dbReference type="EMBL" id="MBC2605773.1"/>
    </source>
</evidence>
<accession>A0A7X1B7F7</accession>
<comment type="caution">
    <text evidence="2">The sequence shown here is derived from an EMBL/GenBank/DDBJ whole genome shotgun (WGS) entry which is preliminary data.</text>
</comment>
<evidence type="ECO:0000259" key="1">
    <source>
        <dbReference type="PROSITE" id="PS51340"/>
    </source>
</evidence>
<dbReference type="PANTHER" id="PTHR36930:SF1">
    <property type="entry name" value="MOSC DOMAIN-CONTAINING PROTEIN"/>
    <property type="match status" value="1"/>
</dbReference>
<sequence length="167" mass="18583">MSQTLSIHHIYLSKGHDFKGRFGKERRNHEVSEVESVECVAGKGLVGDRYFGYKEDFKGQLSLMSMEAIGALESELGLKNYRRSDFRRNILLSGVDLNALVGQIFRLGAVELEGVEQCKPCFWMDEAIGEGAFAAMAERGGLRCRILRGGILGKGQVEMEVLEKHDG</sequence>
<dbReference type="InterPro" id="IPR005302">
    <property type="entry name" value="MoCF_Sase_C"/>
</dbReference>
<dbReference type="GO" id="GO:0030151">
    <property type="term" value="F:molybdenum ion binding"/>
    <property type="evidence" value="ECO:0007669"/>
    <property type="project" value="InterPro"/>
</dbReference>
<proteinExistence type="predicted"/>
<dbReference type="SUPFAM" id="SSF50800">
    <property type="entry name" value="PK beta-barrel domain-like"/>
    <property type="match status" value="1"/>
</dbReference>
<dbReference type="GO" id="GO:0003824">
    <property type="term" value="F:catalytic activity"/>
    <property type="evidence" value="ECO:0007669"/>
    <property type="project" value="InterPro"/>
</dbReference>
<dbReference type="PROSITE" id="PS51340">
    <property type="entry name" value="MOSC"/>
    <property type="match status" value="1"/>
</dbReference>
<reference evidence="2 3" key="1">
    <citation type="submission" date="2020-07" db="EMBL/GenBank/DDBJ databases">
        <authorList>
            <person name="Feng X."/>
        </authorList>
    </citation>
    <scope>NUCLEOTIDE SEQUENCE [LARGE SCALE GENOMIC DNA]</scope>
    <source>
        <strain evidence="2 3">JCM23202</strain>
    </source>
</reference>
<dbReference type="GO" id="GO:0030170">
    <property type="term" value="F:pyridoxal phosphate binding"/>
    <property type="evidence" value="ECO:0007669"/>
    <property type="project" value="InterPro"/>
</dbReference>
<dbReference type="EMBL" id="JACHVC010000007">
    <property type="protein sequence ID" value="MBC2605773.1"/>
    <property type="molecule type" value="Genomic_DNA"/>
</dbReference>
<keyword evidence="3" id="KW-1185">Reference proteome</keyword>
<evidence type="ECO:0000313" key="3">
    <source>
        <dbReference type="Proteomes" id="UP000526501"/>
    </source>
</evidence>
<dbReference type="InterPro" id="IPR011037">
    <property type="entry name" value="Pyrv_Knase-like_insert_dom_sf"/>
</dbReference>
<feature type="domain" description="MOSC" evidence="1">
    <location>
        <begin position="32"/>
        <end position="162"/>
    </location>
</feature>